<dbReference type="InterPro" id="IPR040256">
    <property type="entry name" value="At4g02000-like"/>
</dbReference>
<dbReference type="GO" id="GO:0004523">
    <property type="term" value="F:RNA-DNA hybrid ribonuclease activity"/>
    <property type="evidence" value="ECO:0007669"/>
    <property type="project" value="InterPro"/>
</dbReference>
<evidence type="ECO:0000259" key="2">
    <source>
        <dbReference type="Pfam" id="PF13966"/>
    </source>
</evidence>
<dbReference type="Gene3D" id="3.30.420.10">
    <property type="entry name" value="Ribonuclease H-like superfamily/Ribonuclease H"/>
    <property type="match status" value="1"/>
</dbReference>
<proteinExistence type="predicted"/>
<sequence length="1149" mass="130728">MIPFCIPWQCLDSSSSKPIPENLKPKPQKSFVQAVKNVCEIPLSQLPQACVKGNRLAIEIPEEAYLAGLEKCKHNLHGRIIWPKGATPLTVAAVKTKLAPLWKDLDRWGVASIGKGYYEFSFSSLEDVRRVRSIASWSLNPGTLKLFAWTTDFNPRTQQNNTAQVWVRFYGLAQEYWSTNILFAIASSIGTPICTDAVTAKPIFERTFGQFARVLVDMDLSQAIRNKVLVERKGFAFFVDLEYENLPDFCTNCNVIGHCVNNCKKIYGLIDPVMTKEQGNIKKQNKETKKVYVQTKNDKIEQHDLNTLQGGIESSSDKDVDSPINVTSDIDVEALQVRNVNNIAQKSLDKDQEVEAIKLLGDSSSTKKTVSPNKIPQTDCILKSSSGTKNSNFQQNRFIALEDSDLQNSKQQNLDCTEDIEVEGDSEFVQDTPQEDTEDGNVNVEIISKHDQNQQNKNFLNQSWANMAEDDDAELKLLEELERAHEHNGFTTPSRTPIDDFNDWTDSNQLIHLPTKGANFTWSNGRLGNRFTERRLDRAICSQSWLDVCSSIDCTTLVKNRSDHYPLLLEFSSHSFRFMSSFKFMKMWTMHDDCRNVISQCWNERVDVGCPMFVLNSKLKRLKTKLKIWNKEIFGNVHTYVSTAEAHLKHIQLQIQHFGHNDQLMKLEKDAQAALDIALDRQEVFWKEKSKIKWQLEGDRNTAYFHRMAKIKNTTKIISSLKHGNTTLTDPSQISDHVVDYYKTLFCTNPILQEQLLVEQVIPNLVGDNINALLTVLPSAEEIKHVVFDLNKDGAPGPDGFGAIFFQTYWDIIHVDVINAVLQFFSSDKIPTDEKLMTRGCNLPSMCSLCCTTAESTFHLFFSCQFAFNLWCWLATILNLTIQFQCMEDLWRLCDRAWSPQCKFAIKSVIVNIINSIWMARNKARFNNRAIHWKNAVSWISANTLIAGNRTSLCSNASLSDFRILKHFNISIHPPRAPSIKEIFWKPPCAGWVKCNSDGASTHTSSSCGGIFRNHHADFLCCFAENTGVSSAYFAELCGAMKAIEIAHDHNWNNLWLESDSTLVVMAFKNASLVPWRLRNRWNNCIQITASMNFMISHIFREGNKCADSLANLGLSLVQSQIWYHIPQAIFESFIVDKLGRANYRFCNL</sequence>
<dbReference type="Gene3D" id="3.60.10.10">
    <property type="entry name" value="Endonuclease/exonuclease/phosphatase"/>
    <property type="match status" value="1"/>
</dbReference>
<dbReference type="SUPFAM" id="SSF53098">
    <property type="entry name" value="Ribonuclease H-like"/>
    <property type="match status" value="1"/>
</dbReference>
<dbReference type="CDD" id="cd06222">
    <property type="entry name" value="RNase_H_like"/>
    <property type="match status" value="1"/>
</dbReference>
<feature type="domain" description="Reverse transcriptase zinc-binding" evidence="2">
    <location>
        <begin position="825"/>
        <end position="871"/>
    </location>
</feature>
<dbReference type="OrthoDB" id="1430711at2759"/>
<evidence type="ECO:0000313" key="4">
    <source>
        <dbReference type="Proteomes" id="UP000242715"/>
    </source>
</evidence>
<dbReference type="SUPFAM" id="SSF56219">
    <property type="entry name" value="DNase I-like"/>
    <property type="match status" value="1"/>
</dbReference>
<dbReference type="Proteomes" id="UP000242715">
    <property type="component" value="Unassembled WGS sequence"/>
</dbReference>
<dbReference type="InterPro" id="IPR026960">
    <property type="entry name" value="RVT-Znf"/>
</dbReference>
<dbReference type="Pfam" id="PF13456">
    <property type="entry name" value="RVT_3"/>
    <property type="match status" value="1"/>
</dbReference>
<protein>
    <submittedName>
        <fullName evidence="3">Uncharacterized protein</fullName>
    </submittedName>
</protein>
<keyword evidence="4" id="KW-1185">Reference proteome</keyword>
<gene>
    <name evidence="3" type="ORF">TSUD_152280</name>
</gene>
<dbReference type="Pfam" id="PF13966">
    <property type="entry name" value="zf-RVT"/>
    <property type="match status" value="1"/>
</dbReference>
<evidence type="ECO:0000259" key="1">
    <source>
        <dbReference type="Pfam" id="PF13456"/>
    </source>
</evidence>
<dbReference type="EMBL" id="DF973505">
    <property type="protein sequence ID" value="GAU32780.1"/>
    <property type="molecule type" value="Genomic_DNA"/>
</dbReference>
<reference evidence="4" key="1">
    <citation type="journal article" date="2017" name="Front. Plant Sci.">
        <title>Climate Clever Clovers: New Paradigm to Reduce the Environmental Footprint of Ruminants by Breeding Low Methanogenic Forages Utilizing Haplotype Variation.</title>
        <authorList>
            <person name="Kaur P."/>
            <person name="Appels R."/>
            <person name="Bayer P.E."/>
            <person name="Keeble-Gagnere G."/>
            <person name="Wang J."/>
            <person name="Hirakawa H."/>
            <person name="Shirasawa K."/>
            <person name="Vercoe P."/>
            <person name="Stefanova K."/>
            <person name="Durmic Z."/>
            <person name="Nichols P."/>
            <person name="Revell C."/>
            <person name="Isobe S.N."/>
            <person name="Edwards D."/>
            <person name="Erskine W."/>
        </authorList>
    </citation>
    <scope>NUCLEOTIDE SEQUENCE [LARGE SCALE GENOMIC DNA]</scope>
    <source>
        <strain evidence="4">cv. Daliak</strain>
    </source>
</reference>
<name>A0A2Z6N944_TRISU</name>
<accession>A0A2Z6N944</accession>
<dbReference type="InterPro" id="IPR044730">
    <property type="entry name" value="RNase_H-like_dom_plant"/>
</dbReference>
<dbReference type="InterPro" id="IPR012337">
    <property type="entry name" value="RNaseH-like_sf"/>
</dbReference>
<dbReference type="PANTHER" id="PTHR31286:SF176">
    <property type="entry name" value="DUF4283 DOMAIN PROTEIN"/>
    <property type="match status" value="1"/>
</dbReference>
<dbReference type="AlphaFoldDB" id="A0A2Z6N944"/>
<feature type="domain" description="RNase H type-1" evidence="1">
    <location>
        <begin position="996"/>
        <end position="1113"/>
    </location>
</feature>
<dbReference type="PANTHER" id="PTHR31286">
    <property type="entry name" value="GLYCINE-RICH CELL WALL STRUCTURAL PROTEIN 1.8-LIKE"/>
    <property type="match status" value="1"/>
</dbReference>
<dbReference type="InterPro" id="IPR036397">
    <property type="entry name" value="RNaseH_sf"/>
</dbReference>
<organism evidence="3 4">
    <name type="scientific">Trifolium subterraneum</name>
    <name type="common">Subterranean clover</name>
    <dbReference type="NCBI Taxonomy" id="3900"/>
    <lineage>
        <taxon>Eukaryota</taxon>
        <taxon>Viridiplantae</taxon>
        <taxon>Streptophyta</taxon>
        <taxon>Embryophyta</taxon>
        <taxon>Tracheophyta</taxon>
        <taxon>Spermatophyta</taxon>
        <taxon>Magnoliopsida</taxon>
        <taxon>eudicotyledons</taxon>
        <taxon>Gunneridae</taxon>
        <taxon>Pentapetalae</taxon>
        <taxon>rosids</taxon>
        <taxon>fabids</taxon>
        <taxon>Fabales</taxon>
        <taxon>Fabaceae</taxon>
        <taxon>Papilionoideae</taxon>
        <taxon>50 kb inversion clade</taxon>
        <taxon>NPAAA clade</taxon>
        <taxon>Hologalegina</taxon>
        <taxon>IRL clade</taxon>
        <taxon>Trifolieae</taxon>
        <taxon>Trifolium</taxon>
    </lineage>
</organism>
<dbReference type="InterPro" id="IPR002156">
    <property type="entry name" value="RNaseH_domain"/>
</dbReference>
<evidence type="ECO:0000313" key="3">
    <source>
        <dbReference type="EMBL" id="GAU32780.1"/>
    </source>
</evidence>
<dbReference type="InterPro" id="IPR036691">
    <property type="entry name" value="Endo/exonu/phosph_ase_sf"/>
</dbReference>
<dbReference type="GO" id="GO:0003676">
    <property type="term" value="F:nucleic acid binding"/>
    <property type="evidence" value="ECO:0007669"/>
    <property type="project" value="InterPro"/>
</dbReference>